<evidence type="ECO:0000313" key="1">
    <source>
        <dbReference type="EMBL" id="KHN86020.1"/>
    </source>
</evidence>
<dbReference type="Proteomes" id="UP000031036">
    <property type="component" value="Unassembled WGS sequence"/>
</dbReference>
<dbReference type="AlphaFoldDB" id="A0A0B2VYH5"/>
<accession>A0A0B2VYH5</accession>
<dbReference type="Gene3D" id="1.10.510.10">
    <property type="entry name" value="Transferase(Phosphotransferase) domain 1"/>
    <property type="match status" value="1"/>
</dbReference>
<dbReference type="OrthoDB" id="5979581at2759"/>
<dbReference type="STRING" id="6265.A0A0B2VYH5"/>
<organism evidence="1 2">
    <name type="scientific">Toxocara canis</name>
    <name type="common">Canine roundworm</name>
    <dbReference type="NCBI Taxonomy" id="6265"/>
    <lineage>
        <taxon>Eukaryota</taxon>
        <taxon>Metazoa</taxon>
        <taxon>Ecdysozoa</taxon>
        <taxon>Nematoda</taxon>
        <taxon>Chromadorea</taxon>
        <taxon>Rhabditida</taxon>
        <taxon>Spirurina</taxon>
        <taxon>Ascaridomorpha</taxon>
        <taxon>Ascaridoidea</taxon>
        <taxon>Toxocaridae</taxon>
        <taxon>Toxocara</taxon>
    </lineage>
</organism>
<evidence type="ECO:0000313" key="2">
    <source>
        <dbReference type="Proteomes" id="UP000031036"/>
    </source>
</evidence>
<dbReference type="InterPro" id="IPR011009">
    <property type="entry name" value="Kinase-like_dom_sf"/>
</dbReference>
<dbReference type="SUPFAM" id="SSF56112">
    <property type="entry name" value="Protein kinase-like (PK-like)"/>
    <property type="match status" value="1"/>
</dbReference>
<keyword evidence="2" id="KW-1185">Reference proteome</keyword>
<sequence>MHSKFQEQSKRDDLESWFYMSVEMVAGCLPWSHLMTPERELIARMKVLYRTVSPNKFLGKCLEQFDIIIDVIDEWDSKTQPDYDGVSKFYQYLQPSKKTYFPAYLKLNADVCLYPNSPIGPKTSASFILINRKKCRIYFKPRIYFRPLEDNRCQHRALHHVGVPFSVL</sequence>
<comment type="caution">
    <text evidence="1">The sequence shown here is derived from an EMBL/GenBank/DDBJ whole genome shotgun (WGS) entry which is preliminary data.</text>
</comment>
<protein>
    <submittedName>
        <fullName evidence="1">Uncharacterized protein</fullName>
    </submittedName>
</protein>
<reference evidence="1 2" key="1">
    <citation type="submission" date="2014-11" db="EMBL/GenBank/DDBJ databases">
        <title>Genetic blueprint of the zoonotic pathogen Toxocara canis.</title>
        <authorList>
            <person name="Zhu X.-Q."/>
            <person name="Korhonen P.K."/>
            <person name="Cai H."/>
            <person name="Young N.D."/>
            <person name="Nejsum P."/>
            <person name="von Samson-Himmelstjerna G."/>
            <person name="Boag P.R."/>
            <person name="Tan P."/>
            <person name="Li Q."/>
            <person name="Min J."/>
            <person name="Yang Y."/>
            <person name="Wang X."/>
            <person name="Fang X."/>
            <person name="Hall R.S."/>
            <person name="Hofmann A."/>
            <person name="Sternberg P.W."/>
            <person name="Jex A.R."/>
            <person name="Gasser R.B."/>
        </authorList>
    </citation>
    <scope>NUCLEOTIDE SEQUENCE [LARGE SCALE GENOMIC DNA]</scope>
    <source>
        <strain evidence="1">PN_DK_2014</strain>
    </source>
</reference>
<dbReference type="EMBL" id="JPKZ01000679">
    <property type="protein sequence ID" value="KHN86020.1"/>
    <property type="molecule type" value="Genomic_DNA"/>
</dbReference>
<proteinExistence type="predicted"/>
<name>A0A0B2VYH5_TOXCA</name>
<gene>
    <name evidence="1" type="ORF">Tcan_12224</name>
</gene>